<dbReference type="PANTHER" id="PTHR42951">
    <property type="entry name" value="METALLO-BETA-LACTAMASE DOMAIN-CONTAINING"/>
    <property type="match status" value="1"/>
</dbReference>
<dbReference type="EMBL" id="BSEN01000006">
    <property type="protein sequence ID" value="GLJ76069.1"/>
    <property type="molecule type" value="Genomic_DNA"/>
</dbReference>
<evidence type="ECO:0000313" key="3">
    <source>
        <dbReference type="Proteomes" id="UP001142372"/>
    </source>
</evidence>
<gene>
    <name evidence="2" type="ORF">GCM10017584_16430</name>
</gene>
<dbReference type="CDD" id="cd07721">
    <property type="entry name" value="yflN-like_MBL-fold"/>
    <property type="match status" value="1"/>
</dbReference>
<comment type="caution">
    <text evidence="2">The sequence shown here is derived from an EMBL/GenBank/DDBJ whole genome shotgun (WGS) entry which is preliminary data.</text>
</comment>
<sequence>MKQLTDGVFQLQKARGANAYLVAAGDRSVVIDTGIRSGGPGLIAELAGARHEVPPVTDIVLTHYDPDHAGAAAALQRQTGAKVWLGRADAAILRGETPPPTRSRRILALRGQADEPAGLAELPDDAETEVVPELFAVPAPGHTPGHHVVRWHGVVFSGDAVRLSKGALEQFPAFLISDTGQALETAALIAGMRPRLVCPGHGAPGLLAAR</sequence>
<dbReference type="InterPro" id="IPR001279">
    <property type="entry name" value="Metallo-B-lactamas"/>
</dbReference>
<dbReference type="InterPro" id="IPR050855">
    <property type="entry name" value="NDM-1-like"/>
</dbReference>
<dbReference type="Pfam" id="PF00753">
    <property type="entry name" value="Lactamase_B"/>
    <property type="match status" value="1"/>
</dbReference>
<feature type="domain" description="Metallo-beta-lactamase" evidence="1">
    <location>
        <begin position="16"/>
        <end position="201"/>
    </location>
</feature>
<dbReference type="Proteomes" id="UP001142372">
    <property type="component" value="Unassembled WGS sequence"/>
</dbReference>
<evidence type="ECO:0000313" key="2">
    <source>
        <dbReference type="EMBL" id="GLJ76069.1"/>
    </source>
</evidence>
<reference evidence="2" key="2">
    <citation type="submission" date="2023-01" db="EMBL/GenBank/DDBJ databases">
        <authorList>
            <person name="Sun Q."/>
            <person name="Evtushenko L."/>
        </authorList>
    </citation>
    <scope>NUCLEOTIDE SEQUENCE</scope>
    <source>
        <strain evidence="2">VKM Ac-1401</strain>
    </source>
</reference>
<keyword evidence="3" id="KW-1185">Reference proteome</keyword>
<name>A0A9W6H8X2_9MICO</name>
<proteinExistence type="predicted"/>
<dbReference type="InterPro" id="IPR036866">
    <property type="entry name" value="RibonucZ/Hydroxyglut_hydro"/>
</dbReference>
<dbReference type="SMART" id="SM00849">
    <property type="entry name" value="Lactamase_B"/>
    <property type="match status" value="1"/>
</dbReference>
<dbReference type="Gene3D" id="3.60.15.10">
    <property type="entry name" value="Ribonuclease Z/Hydroxyacylglutathione hydrolase-like"/>
    <property type="match status" value="1"/>
</dbReference>
<evidence type="ECO:0000259" key="1">
    <source>
        <dbReference type="SMART" id="SM00849"/>
    </source>
</evidence>
<dbReference type="SUPFAM" id="SSF56281">
    <property type="entry name" value="Metallo-hydrolase/oxidoreductase"/>
    <property type="match status" value="1"/>
</dbReference>
<dbReference type="RefSeq" id="WP_271176738.1">
    <property type="nucleotide sequence ID" value="NZ_BAAAJO010000005.1"/>
</dbReference>
<reference evidence="2" key="1">
    <citation type="journal article" date="2014" name="Int. J. Syst. Evol. Microbiol.">
        <title>Complete genome sequence of Corynebacterium casei LMG S-19264T (=DSM 44701T), isolated from a smear-ripened cheese.</title>
        <authorList>
            <consortium name="US DOE Joint Genome Institute (JGI-PGF)"/>
            <person name="Walter F."/>
            <person name="Albersmeier A."/>
            <person name="Kalinowski J."/>
            <person name="Ruckert C."/>
        </authorList>
    </citation>
    <scope>NUCLEOTIDE SEQUENCE</scope>
    <source>
        <strain evidence="2">VKM Ac-1401</strain>
    </source>
</reference>
<dbReference type="AlphaFoldDB" id="A0A9W6H8X2"/>
<organism evidence="2 3">
    <name type="scientific">Leifsonia poae</name>
    <dbReference type="NCBI Taxonomy" id="110933"/>
    <lineage>
        <taxon>Bacteria</taxon>
        <taxon>Bacillati</taxon>
        <taxon>Actinomycetota</taxon>
        <taxon>Actinomycetes</taxon>
        <taxon>Micrococcales</taxon>
        <taxon>Microbacteriaceae</taxon>
        <taxon>Leifsonia</taxon>
    </lineage>
</organism>
<accession>A0A9W6H8X2</accession>
<protein>
    <submittedName>
        <fullName evidence="2">MBL fold metallo-hydrolase</fullName>
    </submittedName>
</protein>